<organism evidence="7 8">
    <name type="scientific">Pelobates cultripes</name>
    <name type="common">Western spadefoot toad</name>
    <dbReference type="NCBI Taxonomy" id="61616"/>
    <lineage>
        <taxon>Eukaryota</taxon>
        <taxon>Metazoa</taxon>
        <taxon>Chordata</taxon>
        <taxon>Craniata</taxon>
        <taxon>Vertebrata</taxon>
        <taxon>Euteleostomi</taxon>
        <taxon>Amphibia</taxon>
        <taxon>Batrachia</taxon>
        <taxon>Anura</taxon>
        <taxon>Pelobatoidea</taxon>
        <taxon>Pelobatidae</taxon>
        <taxon>Pelobates</taxon>
    </lineage>
</organism>
<dbReference type="PROSITE" id="PS50008">
    <property type="entry name" value="PIPLC_Y_DOMAIN"/>
    <property type="match status" value="1"/>
</dbReference>
<evidence type="ECO:0000256" key="5">
    <source>
        <dbReference type="ARBA" id="ARBA00023674"/>
    </source>
</evidence>
<sequence>ALNFQTPGIPMDLLVGKFNDNGGCGYILKPEFLRNPKLMFNTYNLPRSIKPITLSIK</sequence>
<protein>
    <submittedName>
        <fullName evidence="7">1-phosphatidylinositol 4,5-bisphosphate phosphodiesterase zeta-1</fullName>
    </submittedName>
</protein>
<evidence type="ECO:0000256" key="4">
    <source>
        <dbReference type="ARBA" id="ARBA00023098"/>
    </source>
</evidence>
<comment type="catalytic activity">
    <reaction evidence="5">
        <text>a 1,2-diacyl-sn-glycero-3-phospho-(1D-myo-inositol-4,5-bisphosphate) + H2O = 1D-myo-inositol 1,4,5-trisphosphate + a 1,2-diacyl-sn-glycerol + H(+)</text>
        <dbReference type="Rhea" id="RHEA:33179"/>
        <dbReference type="ChEBI" id="CHEBI:15377"/>
        <dbReference type="ChEBI" id="CHEBI:15378"/>
        <dbReference type="ChEBI" id="CHEBI:17815"/>
        <dbReference type="ChEBI" id="CHEBI:58456"/>
        <dbReference type="ChEBI" id="CHEBI:203600"/>
        <dbReference type="EC" id="3.1.4.11"/>
    </reaction>
    <physiologicalReaction direction="left-to-right" evidence="5">
        <dbReference type="Rhea" id="RHEA:33180"/>
    </physiologicalReaction>
</comment>
<name>A0AAD1RUE1_PELCU</name>
<dbReference type="SUPFAM" id="SSF51695">
    <property type="entry name" value="PLC-like phosphodiesterases"/>
    <property type="match status" value="1"/>
</dbReference>
<keyword evidence="8" id="KW-1185">Reference proteome</keyword>
<evidence type="ECO:0000313" key="8">
    <source>
        <dbReference type="Proteomes" id="UP001295444"/>
    </source>
</evidence>
<evidence type="ECO:0000259" key="6">
    <source>
        <dbReference type="PROSITE" id="PS50008"/>
    </source>
</evidence>
<dbReference type="Proteomes" id="UP001295444">
    <property type="component" value="Chromosome 03"/>
</dbReference>
<gene>
    <name evidence="7" type="ORF">PECUL_23A034458</name>
</gene>
<feature type="domain" description="PI-PLC Y-box" evidence="6">
    <location>
        <begin position="1"/>
        <end position="34"/>
    </location>
</feature>
<feature type="non-terminal residue" evidence="7">
    <location>
        <position position="57"/>
    </location>
</feature>
<dbReference type="Gene3D" id="3.20.20.190">
    <property type="entry name" value="Phosphatidylinositol (PI) phosphodiesterase"/>
    <property type="match status" value="1"/>
</dbReference>
<dbReference type="Pfam" id="PF00387">
    <property type="entry name" value="PI-PLC-Y"/>
    <property type="match status" value="1"/>
</dbReference>
<dbReference type="GO" id="GO:0035556">
    <property type="term" value="P:intracellular signal transduction"/>
    <property type="evidence" value="ECO:0007669"/>
    <property type="project" value="InterPro"/>
</dbReference>
<evidence type="ECO:0000313" key="7">
    <source>
        <dbReference type="EMBL" id="CAH2278585.1"/>
    </source>
</evidence>
<keyword evidence="2" id="KW-0378">Hydrolase</keyword>
<feature type="non-terminal residue" evidence="7">
    <location>
        <position position="1"/>
    </location>
</feature>
<accession>A0AAD1RUE1</accession>
<dbReference type="InterPro" id="IPR017946">
    <property type="entry name" value="PLC-like_Pdiesterase_TIM-brl"/>
</dbReference>
<evidence type="ECO:0000256" key="3">
    <source>
        <dbReference type="ARBA" id="ARBA00022837"/>
    </source>
</evidence>
<evidence type="ECO:0000256" key="2">
    <source>
        <dbReference type="ARBA" id="ARBA00022801"/>
    </source>
</evidence>
<dbReference type="PANTHER" id="PTHR10336:SF29">
    <property type="entry name" value="1-PHOSPHATIDYLINOSITOL 4,5-BISPHOSPHATE PHOSPHODIESTERASE ZETA-1"/>
    <property type="match status" value="1"/>
</dbReference>
<evidence type="ECO:0000256" key="1">
    <source>
        <dbReference type="ARBA" id="ARBA00001913"/>
    </source>
</evidence>
<dbReference type="GO" id="GO:0006629">
    <property type="term" value="P:lipid metabolic process"/>
    <property type="evidence" value="ECO:0007669"/>
    <property type="project" value="UniProtKB-KW"/>
</dbReference>
<dbReference type="InterPro" id="IPR001192">
    <property type="entry name" value="PI-PLC_fam"/>
</dbReference>
<reference evidence="7" key="1">
    <citation type="submission" date="2022-03" db="EMBL/GenBank/DDBJ databases">
        <authorList>
            <person name="Alioto T."/>
            <person name="Alioto T."/>
            <person name="Gomez Garrido J."/>
        </authorList>
    </citation>
    <scope>NUCLEOTIDE SEQUENCE</scope>
</reference>
<dbReference type="EMBL" id="OW240914">
    <property type="protein sequence ID" value="CAH2278585.1"/>
    <property type="molecule type" value="Genomic_DNA"/>
</dbReference>
<proteinExistence type="predicted"/>
<keyword evidence="4" id="KW-0443">Lipid metabolism</keyword>
<dbReference type="InterPro" id="IPR001711">
    <property type="entry name" value="PLipase_C_Pinositol-sp_Y"/>
</dbReference>
<dbReference type="PANTHER" id="PTHR10336">
    <property type="entry name" value="PHOSPHOINOSITIDE-SPECIFIC PHOSPHOLIPASE C FAMILY PROTEIN"/>
    <property type="match status" value="1"/>
</dbReference>
<dbReference type="GO" id="GO:0060470">
    <property type="term" value="P:positive regulation of cytosolic calcium ion concentration involved in egg activation"/>
    <property type="evidence" value="ECO:0007669"/>
    <property type="project" value="TreeGrafter"/>
</dbReference>
<dbReference type="AlphaFoldDB" id="A0AAD1RUE1"/>
<dbReference type="GO" id="GO:0005634">
    <property type="term" value="C:nucleus"/>
    <property type="evidence" value="ECO:0007669"/>
    <property type="project" value="TreeGrafter"/>
</dbReference>
<keyword evidence="3" id="KW-0106">Calcium</keyword>
<dbReference type="GO" id="GO:0004435">
    <property type="term" value="F:phosphatidylinositol-4,5-bisphosphate phospholipase C activity"/>
    <property type="evidence" value="ECO:0007669"/>
    <property type="project" value="UniProtKB-EC"/>
</dbReference>
<comment type="cofactor">
    <cofactor evidence="1">
        <name>Ca(2+)</name>
        <dbReference type="ChEBI" id="CHEBI:29108"/>
    </cofactor>
</comment>